<proteinExistence type="predicted"/>
<evidence type="ECO:0000313" key="4">
    <source>
        <dbReference type="EMBL" id="OGK05059.1"/>
    </source>
</evidence>
<feature type="domain" description="Thioredoxin-like fold" evidence="3">
    <location>
        <begin position="3"/>
        <end position="76"/>
    </location>
</feature>
<dbReference type="Gene3D" id="3.40.30.10">
    <property type="entry name" value="Glutaredoxin"/>
    <property type="match status" value="1"/>
</dbReference>
<dbReference type="InterPro" id="IPR036249">
    <property type="entry name" value="Thioredoxin-like_sf"/>
</dbReference>
<evidence type="ECO:0000256" key="1">
    <source>
        <dbReference type="PIRSR" id="PIRSR037031-50"/>
    </source>
</evidence>
<dbReference type="EMBL" id="MFYX01000064">
    <property type="protein sequence ID" value="OGK05059.1"/>
    <property type="molecule type" value="Genomic_DNA"/>
</dbReference>
<protein>
    <submittedName>
        <fullName evidence="4">Redox-active disulfide protein 2</fullName>
    </submittedName>
</protein>
<gene>
    <name evidence="4" type="ORF">A2519_10335</name>
</gene>
<dbReference type="PANTHER" id="PTHR36450">
    <property type="entry name" value="THIOREDOXIN"/>
    <property type="match status" value="1"/>
</dbReference>
<feature type="disulfide bond" description="Redox-active" evidence="2">
    <location>
        <begin position="11"/>
        <end position="14"/>
    </location>
</feature>
<keyword evidence="2" id="KW-0676">Redox-active center</keyword>
<evidence type="ECO:0000313" key="5">
    <source>
        <dbReference type="Proteomes" id="UP000179243"/>
    </source>
</evidence>
<dbReference type="NCBIfam" id="TIGR00412">
    <property type="entry name" value="redox_disulf_2"/>
    <property type="match status" value="1"/>
</dbReference>
<organism evidence="4 5">
    <name type="scientific">Candidatus Raymondbacteria bacterium RIFOXYD12_FULL_49_13</name>
    <dbReference type="NCBI Taxonomy" id="1817890"/>
    <lineage>
        <taxon>Bacteria</taxon>
        <taxon>Raymondiibacteriota</taxon>
    </lineage>
</organism>
<dbReference type="Proteomes" id="UP000179243">
    <property type="component" value="Unassembled WGS sequence"/>
</dbReference>
<name>A0A1F7FEE4_UNCRA</name>
<accession>A0A1F7FEE4</accession>
<dbReference type="InterPro" id="IPR012336">
    <property type="entry name" value="Thioredoxin-like_fold"/>
</dbReference>
<dbReference type="InterPro" id="IPR005243">
    <property type="entry name" value="THIRX-like_proc"/>
</dbReference>
<dbReference type="PANTHER" id="PTHR36450:SF1">
    <property type="entry name" value="THIOREDOXIN"/>
    <property type="match status" value="1"/>
</dbReference>
<dbReference type="SUPFAM" id="SSF52833">
    <property type="entry name" value="Thioredoxin-like"/>
    <property type="match status" value="1"/>
</dbReference>
<evidence type="ECO:0000259" key="3">
    <source>
        <dbReference type="Pfam" id="PF13192"/>
    </source>
</evidence>
<keyword evidence="2" id="KW-1015">Disulfide bond</keyword>
<dbReference type="AlphaFoldDB" id="A0A1F7FEE4"/>
<dbReference type="CDD" id="cd01659">
    <property type="entry name" value="TRX_superfamily"/>
    <property type="match status" value="1"/>
</dbReference>
<feature type="active site" description="Nucleophile" evidence="1">
    <location>
        <position position="11"/>
    </location>
</feature>
<dbReference type="Pfam" id="PF13192">
    <property type="entry name" value="Thioredoxin_3"/>
    <property type="match status" value="1"/>
</dbReference>
<sequence>MKKLSILGTGCPKCKKLAEVAEQAAKELGIEYELVKVTDINEIMAFNVMMTPALAVDGVVKLTGKVPSLEEAKKVIAISDY</sequence>
<evidence type="ECO:0000256" key="2">
    <source>
        <dbReference type="PIRSR" id="PIRSR037031-51"/>
    </source>
</evidence>
<dbReference type="PIRSF" id="PIRSF037031">
    <property type="entry name" value="Redox_disulphide_2"/>
    <property type="match status" value="1"/>
</dbReference>
<comment type="caution">
    <text evidence="4">The sequence shown here is derived from an EMBL/GenBank/DDBJ whole genome shotgun (WGS) entry which is preliminary data.</text>
</comment>
<feature type="active site" description="Nucleophile" evidence="1">
    <location>
        <position position="14"/>
    </location>
</feature>
<reference evidence="4 5" key="1">
    <citation type="journal article" date="2016" name="Nat. Commun.">
        <title>Thousands of microbial genomes shed light on interconnected biogeochemical processes in an aquifer system.</title>
        <authorList>
            <person name="Anantharaman K."/>
            <person name="Brown C.T."/>
            <person name="Hug L.A."/>
            <person name="Sharon I."/>
            <person name="Castelle C.J."/>
            <person name="Probst A.J."/>
            <person name="Thomas B.C."/>
            <person name="Singh A."/>
            <person name="Wilkins M.J."/>
            <person name="Karaoz U."/>
            <person name="Brodie E.L."/>
            <person name="Williams K.H."/>
            <person name="Hubbard S.S."/>
            <person name="Banfield J.F."/>
        </authorList>
    </citation>
    <scope>NUCLEOTIDE SEQUENCE [LARGE SCALE GENOMIC DNA]</scope>
</reference>